<dbReference type="PANTHER" id="PTHR35276">
    <property type="entry name" value="S-ADENOSYL-L-METHIONINE-DEPENDENT METHYLTRANSFERASES SUPERFAMILY PROTEIN"/>
    <property type="match status" value="1"/>
</dbReference>
<keyword evidence="2" id="KW-1185">Reference proteome</keyword>
<proteinExistence type="predicted"/>
<organism evidence="1 2">
    <name type="scientific">Virgibacillus oceani</name>
    <dbReference type="NCBI Taxonomy" id="1479511"/>
    <lineage>
        <taxon>Bacteria</taxon>
        <taxon>Bacillati</taxon>
        <taxon>Bacillota</taxon>
        <taxon>Bacilli</taxon>
        <taxon>Bacillales</taxon>
        <taxon>Bacillaceae</taxon>
        <taxon>Virgibacillus</taxon>
    </lineage>
</organism>
<dbReference type="InterPro" id="IPR029063">
    <property type="entry name" value="SAM-dependent_MTases_sf"/>
</dbReference>
<dbReference type="Pfam" id="PF06962">
    <property type="entry name" value="rRNA_methylase"/>
    <property type="match status" value="1"/>
</dbReference>
<accession>A0A917H3H6</accession>
<evidence type="ECO:0000313" key="2">
    <source>
        <dbReference type="Proteomes" id="UP000622860"/>
    </source>
</evidence>
<comment type="caution">
    <text evidence="1">The sequence shown here is derived from an EMBL/GenBank/DDBJ whole genome shotgun (WGS) entry which is preliminary data.</text>
</comment>
<keyword evidence="1" id="KW-0808">Transferase</keyword>
<dbReference type="GO" id="GO:0008168">
    <property type="term" value="F:methyltransferase activity"/>
    <property type="evidence" value="ECO:0007669"/>
    <property type="project" value="UniProtKB-KW"/>
</dbReference>
<evidence type="ECO:0000313" key="1">
    <source>
        <dbReference type="EMBL" id="GGG66000.1"/>
    </source>
</evidence>
<name>A0A917H3H6_9BACI</name>
<dbReference type="Proteomes" id="UP000622860">
    <property type="component" value="Unassembled WGS sequence"/>
</dbReference>
<dbReference type="PANTHER" id="PTHR35276:SF1">
    <property type="entry name" value="TRNA (MNM(5)S(2)U34)-METHYLTRANSFERASE, CHLOROPLASTIC"/>
    <property type="match status" value="1"/>
</dbReference>
<reference evidence="1" key="1">
    <citation type="journal article" date="2014" name="Int. J. Syst. Evol. Microbiol.">
        <title>Complete genome sequence of Corynebacterium casei LMG S-19264T (=DSM 44701T), isolated from a smear-ripened cheese.</title>
        <authorList>
            <consortium name="US DOE Joint Genome Institute (JGI-PGF)"/>
            <person name="Walter F."/>
            <person name="Albersmeier A."/>
            <person name="Kalinowski J."/>
            <person name="Ruckert C."/>
        </authorList>
    </citation>
    <scope>NUCLEOTIDE SEQUENCE</scope>
    <source>
        <strain evidence="1">CGMCC 1.12754</strain>
    </source>
</reference>
<dbReference type="Gene3D" id="3.40.50.150">
    <property type="entry name" value="Vaccinia Virus protein VP39"/>
    <property type="match status" value="1"/>
</dbReference>
<keyword evidence="1" id="KW-0489">Methyltransferase</keyword>
<dbReference type="InterPro" id="IPR010719">
    <property type="entry name" value="MnmM_MeTrfase"/>
</dbReference>
<reference evidence="1" key="2">
    <citation type="submission" date="2020-09" db="EMBL/GenBank/DDBJ databases">
        <authorList>
            <person name="Sun Q."/>
            <person name="Zhou Y."/>
        </authorList>
    </citation>
    <scope>NUCLEOTIDE SEQUENCE</scope>
    <source>
        <strain evidence="1">CGMCC 1.12754</strain>
    </source>
</reference>
<dbReference type="SUPFAM" id="SSF53335">
    <property type="entry name" value="S-adenosyl-L-methionine-dependent methyltransferases"/>
    <property type="match status" value="1"/>
</dbReference>
<gene>
    <name evidence="1" type="ORF">GCM10011398_07020</name>
</gene>
<protein>
    <submittedName>
        <fullName evidence="1">rRNA methyltransferase</fullName>
    </submittedName>
</protein>
<sequence>MDATAGNGNDTIFLSQLTGETGQVLAFDVQEKAITAVTKRLTEKQLSNTRLIHDGHENIVAYLEEGEQIGGAIFNLGYLPGGDKSIITKADTTIKAVKAMLPYLKCGGTIVLVVYHGHNGGQLEKDALMEYTSTLSQQSFHVLQYGFINQKNHPPFILAVEKRNN</sequence>
<dbReference type="EMBL" id="BMFR01000002">
    <property type="protein sequence ID" value="GGG66000.1"/>
    <property type="molecule type" value="Genomic_DNA"/>
</dbReference>
<dbReference type="GO" id="GO:0032259">
    <property type="term" value="P:methylation"/>
    <property type="evidence" value="ECO:0007669"/>
    <property type="project" value="UniProtKB-KW"/>
</dbReference>
<dbReference type="AlphaFoldDB" id="A0A917H3H6"/>